<feature type="non-terminal residue" evidence="2">
    <location>
        <position position="1"/>
    </location>
</feature>
<evidence type="ECO:0000313" key="3">
    <source>
        <dbReference type="Proteomes" id="UP000054558"/>
    </source>
</evidence>
<dbReference type="OMA" id="AHQCASV"/>
<dbReference type="AlphaFoldDB" id="A0A1Y1ITQ0"/>
<organism evidence="2 3">
    <name type="scientific">Klebsormidium nitens</name>
    <name type="common">Green alga</name>
    <name type="synonym">Ulothrix nitens</name>
    <dbReference type="NCBI Taxonomy" id="105231"/>
    <lineage>
        <taxon>Eukaryota</taxon>
        <taxon>Viridiplantae</taxon>
        <taxon>Streptophyta</taxon>
        <taxon>Klebsormidiophyceae</taxon>
        <taxon>Klebsormidiales</taxon>
        <taxon>Klebsormidiaceae</taxon>
        <taxon>Klebsormidium</taxon>
    </lineage>
</organism>
<dbReference type="Proteomes" id="UP000054558">
    <property type="component" value="Unassembled WGS sequence"/>
</dbReference>
<evidence type="ECO:0000313" key="2">
    <source>
        <dbReference type="EMBL" id="GAQ92939.1"/>
    </source>
</evidence>
<evidence type="ECO:0000259" key="1">
    <source>
        <dbReference type="Pfam" id="PF07727"/>
    </source>
</evidence>
<dbReference type="STRING" id="105231.A0A1Y1ITQ0"/>
<name>A0A1Y1ITQ0_KLENI</name>
<protein>
    <recommendedName>
        <fullName evidence="1">Reverse transcriptase Ty1/copia-type domain-containing protein</fullName>
    </recommendedName>
</protein>
<dbReference type="EMBL" id="DF238163">
    <property type="protein sequence ID" value="GAQ92939.1"/>
    <property type="molecule type" value="Genomic_DNA"/>
</dbReference>
<dbReference type="InterPro" id="IPR013103">
    <property type="entry name" value="RVT_2"/>
</dbReference>
<dbReference type="Pfam" id="PF07727">
    <property type="entry name" value="RVT_2"/>
    <property type="match status" value="1"/>
</dbReference>
<keyword evidence="3" id="KW-1185">Reference proteome</keyword>
<dbReference type="OrthoDB" id="411615at2759"/>
<accession>A0A1Y1ITQ0</accession>
<feature type="domain" description="Reverse transcriptase Ty1/copia-type" evidence="1">
    <location>
        <begin position="1"/>
        <end position="59"/>
    </location>
</feature>
<gene>
    <name evidence="2" type="ORF">KFL_012140010</name>
</gene>
<proteinExistence type="predicted"/>
<reference evidence="2 3" key="1">
    <citation type="journal article" date="2014" name="Nat. Commun.">
        <title>Klebsormidium flaccidum genome reveals primary factors for plant terrestrial adaptation.</title>
        <authorList>
            <person name="Hori K."/>
            <person name="Maruyama F."/>
            <person name="Fujisawa T."/>
            <person name="Togashi T."/>
            <person name="Yamamoto N."/>
            <person name="Seo M."/>
            <person name="Sato S."/>
            <person name="Yamada T."/>
            <person name="Mori H."/>
            <person name="Tajima N."/>
            <person name="Moriyama T."/>
            <person name="Ikeuchi M."/>
            <person name="Watanabe M."/>
            <person name="Wada H."/>
            <person name="Kobayashi K."/>
            <person name="Saito M."/>
            <person name="Masuda T."/>
            <person name="Sasaki-Sekimoto Y."/>
            <person name="Mashiguchi K."/>
            <person name="Awai K."/>
            <person name="Shimojima M."/>
            <person name="Masuda S."/>
            <person name="Iwai M."/>
            <person name="Nobusawa T."/>
            <person name="Narise T."/>
            <person name="Kondo S."/>
            <person name="Saito H."/>
            <person name="Sato R."/>
            <person name="Murakawa M."/>
            <person name="Ihara Y."/>
            <person name="Oshima-Yamada Y."/>
            <person name="Ohtaka K."/>
            <person name="Satoh M."/>
            <person name="Sonobe K."/>
            <person name="Ishii M."/>
            <person name="Ohtani R."/>
            <person name="Kanamori-Sato M."/>
            <person name="Honoki R."/>
            <person name="Miyazaki D."/>
            <person name="Mochizuki H."/>
            <person name="Umetsu J."/>
            <person name="Higashi K."/>
            <person name="Shibata D."/>
            <person name="Kamiya Y."/>
            <person name="Sato N."/>
            <person name="Nakamura Y."/>
            <person name="Tabata S."/>
            <person name="Ida S."/>
            <person name="Kurokawa K."/>
            <person name="Ohta H."/>
        </authorList>
    </citation>
    <scope>NUCLEOTIDE SEQUENCE [LARGE SCALE GENOMIC DNA]</scope>
    <source>
        <strain evidence="2 3">NIES-2285</strain>
    </source>
</reference>
<sequence length="176" mass="19521">GIDFEEVYAPVSKHTTLRALLAVVAERDLELHQLHVKTAFLNGELEEEIYMQQPPRYEQVDLDRSEVQLEIFTSSRNYSASFTACAVVMYSASTVEAATVGCSLLDQLTALPYITNQEDAPRSRVPRVHVSCVIRVTMPTRASSLPPKVIPSFRRPRRIAHNPSGAHQCASVGPAM</sequence>